<evidence type="ECO:0000313" key="3">
    <source>
        <dbReference type="EMBL" id="OWJ83495.1"/>
    </source>
</evidence>
<gene>
    <name evidence="3" type="ORF">CDV52_10725</name>
    <name evidence="2" type="ORF">CDV53_14690</name>
</gene>
<dbReference type="STRING" id="366616.CG51_06345"/>
<evidence type="ECO:0000313" key="4">
    <source>
        <dbReference type="Proteomes" id="UP000196640"/>
    </source>
</evidence>
<organism evidence="3 4">
    <name type="scientific">Haematobacter missouriensis</name>
    <dbReference type="NCBI Taxonomy" id="366616"/>
    <lineage>
        <taxon>Bacteria</taxon>
        <taxon>Pseudomonadati</taxon>
        <taxon>Pseudomonadota</taxon>
        <taxon>Alphaproteobacteria</taxon>
        <taxon>Rhodobacterales</taxon>
        <taxon>Paracoccaceae</taxon>
        <taxon>Haematobacter</taxon>
    </lineage>
</organism>
<dbReference type="InterPro" id="IPR016071">
    <property type="entry name" value="Staphylococal_nuclease_OB-fold"/>
</dbReference>
<name>A0A212APV0_9RHOB</name>
<dbReference type="OrthoDB" id="9792155at2"/>
<dbReference type="PROSITE" id="PS50830">
    <property type="entry name" value="TNASE_3"/>
    <property type="match status" value="1"/>
</dbReference>
<proteinExistence type="predicted"/>
<dbReference type="Pfam" id="PF00565">
    <property type="entry name" value="SNase"/>
    <property type="match status" value="1"/>
</dbReference>
<evidence type="ECO:0000259" key="1">
    <source>
        <dbReference type="PROSITE" id="PS50830"/>
    </source>
</evidence>
<dbReference type="Gene3D" id="2.40.50.90">
    <property type="match status" value="1"/>
</dbReference>
<dbReference type="EMBL" id="NIPX01000019">
    <property type="protein sequence ID" value="OWJ83495.1"/>
    <property type="molecule type" value="Genomic_DNA"/>
</dbReference>
<dbReference type="Proteomes" id="UP000196640">
    <property type="component" value="Unassembled WGS sequence"/>
</dbReference>
<dbReference type="InterPro" id="IPR035437">
    <property type="entry name" value="SNase_OB-fold_sf"/>
</dbReference>
<evidence type="ECO:0000313" key="5">
    <source>
        <dbReference type="Proteomes" id="UP000214673"/>
    </source>
</evidence>
<dbReference type="SUPFAM" id="SSF50199">
    <property type="entry name" value="Staphylococcal nuclease"/>
    <property type="match status" value="1"/>
</dbReference>
<dbReference type="AlphaFoldDB" id="A0A212APV0"/>
<protein>
    <recommendedName>
        <fullName evidence="1">TNase-like domain-containing protein</fullName>
    </recommendedName>
</protein>
<accession>A0A212APV0</accession>
<sequence length="173" mass="18988">MRPVRSGTMFTLLSPPRMLRRALRLRSRLLFLVLLATLGPAGLDMGMAVVKPIHEGNGKTCRIWSVTDGDTLKLACLTRGLVNTRLRGFDTPELFSPGCPSEFARAVAATWLLRWKLWGAEHIEVRIGSRDLYGRSLATVLLDGRPLAAIMVSSGLARAYDGGRRQGWCGGLI</sequence>
<dbReference type="SMART" id="SM00318">
    <property type="entry name" value="SNc"/>
    <property type="match status" value="1"/>
</dbReference>
<dbReference type="EMBL" id="NIPV01000086">
    <property type="protein sequence ID" value="OWJ73969.1"/>
    <property type="molecule type" value="Genomic_DNA"/>
</dbReference>
<evidence type="ECO:0000313" key="2">
    <source>
        <dbReference type="EMBL" id="OWJ73969.1"/>
    </source>
</evidence>
<dbReference type="Proteomes" id="UP000214673">
    <property type="component" value="Unassembled WGS sequence"/>
</dbReference>
<keyword evidence="5" id="KW-1185">Reference proteome</keyword>
<comment type="caution">
    <text evidence="3">The sequence shown here is derived from an EMBL/GenBank/DDBJ whole genome shotgun (WGS) entry which is preliminary data.</text>
</comment>
<feature type="domain" description="TNase-like" evidence="1">
    <location>
        <begin position="57"/>
        <end position="160"/>
    </location>
</feature>
<reference evidence="4 5" key="1">
    <citation type="submission" date="2016-11" db="EMBL/GenBank/DDBJ databases">
        <title>Comparison of Traditional DNA-DNA Hybridization with In Silico Genomic Analysis.</title>
        <authorList>
            <person name="Nicholson A.C."/>
            <person name="Sammons S."/>
            <person name="Humrighouse B.W."/>
            <person name="Graziano J."/>
            <person name="Lasker B."/>
            <person name="Whitney A.M."/>
            <person name="Mcquiston J.R."/>
        </authorList>
    </citation>
    <scope>NUCLEOTIDE SEQUENCE [LARGE SCALE GENOMIC DNA]</scope>
    <source>
        <strain evidence="2 5">H1892</strain>
        <strain evidence="3 4">H2381</strain>
    </source>
</reference>